<gene>
    <name evidence="15" type="primary">secA</name>
    <name evidence="18" type="ORF">Aph01nite_54510</name>
</gene>
<dbReference type="Gene3D" id="3.90.1440.10">
    <property type="entry name" value="SecA, preprotein cross-linking domain"/>
    <property type="match status" value="1"/>
</dbReference>
<keyword evidence="4 15" id="KW-0813">Transport</keyword>
<name>A0A919QFV9_9ACTN</name>
<evidence type="ECO:0000259" key="17">
    <source>
        <dbReference type="PROSITE" id="PS51196"/>
    </source>
</evidence>
<dbReference type="GO" id="GO:0017038">
    <property type="term" value="P:protein import"/>
    <property type="evidence" value="ECO:0007669"/>
    <property type="project" value="InterPro"/>
</dbReference>
<keyword evidence="10 15" id="KW-0067">ATP-binding</keyword>
<dbReference type="GO" id="GO:0008564">
    <property type="term" value="F:protein-exporting ATPase activity"/>
    <property type="evidence" value="ECO:0007669"/>
    <property type="project" value="UniProtKB-EC"/>
</dbReference>
<dbReference type="InterPro" id="IPR011990">
    <property type="entry name" value="TPR-like_helical_dom_sf"/>
</dbReference>
<keyword evidence="13 15" id="KW-0811">Translocation</keyword>
<dbReference type="InterPro" id="IPR027417">
    <property type="entry name" value="P-loop_NTPase"/>
</dbReference>
<dbReference type="SUPFAM" id="SSF81767">
    <property type="entry name" value="Pre-protein crosslinking domain of SecA"/>
    <property type="match status" value="1"/>
</dbReference>
<dbReference type="EC" id="7.4.2.8" evidence="15"/>
<comment type="caution">
    <text evidence="15">Lacks conserved residue(s) required for the propagation of feature annotation.</text>
</comment>
<dbReference type="Gene3D" id="1.10.3060.10">
    <property type="entry name" value="Helical scaffold and wing domains of SecA"/>
    <property type="match status" value="1"/>
</dbReference>
<dbReference type="InterPro" id="IPR014018">
    <property type="entry name" value="SecA_motor_DEAD"/>
</dbReference>
<dbReference type="GO" id="GO:0005886">
    <property type="term" value="C:plasma membrane"/>
    <property type="evidence" value="ECO:0007669"/>
    <property type="project" value="UniProtKB-SubCell"/>
</dbReference>
<dbReference type="InterPro" id="IPR011130">
    <property type="entry name" value="SecA_preprotein_X-link_dom"/>
</dbReference>
<evidence type="ECO:0000256" key="8">
    <source>
        <dbReference type="ARBA" id="ARBA00022741"/>
    </source>
</evidence>
<dbReference type="GO" id="GO:0005829">
    <property type="term" value="C:cytosol"/>
    <property type="evidence" value="ECO:0007669"/>
    <property type="project" value="TreeGrafter"/>
</dbReference>
<comment type="cofactor">
    <cofactor evidence="1">
        <name>Zn(2+)</name>
        <dbReference type="ChEBI" id="CHEBI:29105"/>
    </cofactor>
</comment>
<dbReference type="Pfam" id="PF21090">
    <property type="entry name" value="P-loop_SecA"/>
    <property type="match status" value="2"/>
</dbReference>
<comment type="subunit">
    <text evidence="15">Monomer and homodimer. Part of the essential Sec protein translocation apparatus which comprises SecA, SecYEG and auxiliary proteins SecDF. Other proteins may also be involved.</text>
</comment>
<dbReference type="InterPro" id="IPR011116">
    <property type="entry name" value="SecA_Wing/Scaffold"/>
</dbReference>
<accession>A0A919QFV9</accession>
<dbReference type="Proteomes" id="UP000640052">
    <property type="component" value="Unassembled WGS sequence"/>
</dbReference>
<evidence type="ECO:0000256" key="4">
    <source>
        <dbReference type="ARBA" id="ARBA00022448"/>
    </source>
</evidence>
<evidence type="ECO:0000313" key="18">
    <source>
        <dbReference type="EMBL" id="GIH27141.1"/>
    </source>
</evidence>
<dbReference type="SUPFAM" id="SSF81901">
    <property type="entry name" value="HCP-like"/>
    <property type="match status" value="2"/>
</dbReference>
<dbReference type="Pfam" id="PF07516">
    <property type="entry name" value="SecA_SW"/>
    <property type="match status" value="1"/>
</dbReference>
<dbReference type="PANTHER" id="PTHR30612">
    <property type="entry name" value="SECA INNER MEMBRANE COMPONENT OF SEC PROTEIN SECRETION SYSTEM"/>
    <property type="match status" value="1"/>
</dbReference>
<dbReference type="InterPro" id="IPR000185">
    <property type="entry name" value="SecA"/>
</dbReference>
<sequence>MTAFWSILAVFILIVVITFLVRRQRAKEKQNLFGKHLRVSALRQGIPTVGSVHSLADLGVTRSRGRKGAGFGPYVSRDQDEVLDRAIQERPFVVIIGDSKAGKTRMAAEAIRRHFRSRKLIYPRSGEAIAALLDSGVDFAHSVVWLDELQRFLDHDGLERLLGRLDGPDAPAEVTILATIRADVFAGYLPKDGLDSPYVRVLDQALLVPLDVMFSEAERDRTAAVYDDPHLLAALDEHGLAEYLAAGPDLMRRLEEGLVWQPVGAVVVMVAVDWSRAGMGRPIPPHLLDPLVAHYAGALGIPVPDRQELGKALAWAREPVYAASSLLSNTSDGYAVFDYVIDHAEERIGTTVQDSVWTSALEEVQDGDEALRIGMAAYIQGRIDIAVQAFEIAVLNEPVHVVNRMHAAYNYALMLEKLDRVAEAETFYTRAAENGHGESAHAAGRLAAARGDATTAERFYRMSAEAGSTEGAYALGVLLRERGADEALRWLGQAAEAGHGAAALAAGRLTEGEVALGYYRLSAQAGHPEGAYALGAALEETDGREALRWLGQAAEQGHEEAARTAGRLAERLGDHAAAARYFTLAERGALPAVRARPARRSRTLRESKEVAVRVGQLAEAVAQLSDTALRQRIRVLRYSSGADDIPEALAIFNEAAQRLLGISCDDGQLSAAAVLHRGFMSEPAPGGSTLAAGAAAFLGALDGQSVHLMYLTQEAAERGADSVGRVLQFLGIDYGLLKDPVHGDERTTAYQASVVFGRLADFGFDYLRDSMAWTVDELVQGRGLSAAIVEDADIDMIEYADQAIMISAPDGQPISKWYREFAKIVSRLTEAEDYTVDRPGWQVDATEAGIAKIEDWFGIDNLYDGVNSPLVHHLDLALNAAALYERKKHYDIENGTVVPFREPNGEMFNSGFPSGIRQALEAKEGLAITAGSIILAATDRRAFLGKYQRLAGLGSALNAAEFDWLYHRRTVAVPAATPKTRIDHDDVCYRTDELRLAALVELVSDKHARGQPVLVDVADDDRAAVVSGLLTAAGVTHEILGSDRRGEAEILAAASAPGAVTVATQAARAEHAIAPVGPDAAALGGLIVIGSARSLYRWEDDRLRALTGRNGEPGETCFLVSLTDKLFTGVWTPSFQGDVPLSSTLLTKAIAMRQELLGAYLFDLRKQQFAYDEVQARQQEEIAAFRQQFLRGDGFGEVVDGWLLATVRAYHHRFTANGVADVEEYTAAMAELCGPRYSEQAALESGAPGGAGTELSLTASFLAAEQAWHRRAEELGPEVWFELKRRVVLSLVDVKWREHLAALRDLREATQLVRLRGGNPITEYEREAAEIFDEMKLAIQEEAVGYLFNLEVDVEADAAVLEEPQVAEVRPYVPRPKYLGPGESDAKDDRPPLTSEQRALRDAHGDLERNAPCPCGSGKKYKRCHGVPEE</sequence>
<keyword evidence="12 15" id="KW-1278">Translocase</keyword>
<dbReference type="RefSeq" id="WP_204043806.1">
    <property type="nucleotide sequence ID" value="NZ_BOOA01000050.1"/>
</dbReference>
<evidence type="ECO:0000256" key="1">
    <source>
        <dbReference type="ARBA" id="ARBA00001947"/>
    </source>
</evidence>
<feature type="compositionally biased region" description="Basic and acidic residues" evidence="16">
    <location>
        <begin position="1398"/>
        <end position="1409"/>
    </location>
</feature>
<dbReference type="GO" id="GO:0065002">
    <property type="term" value="P:intracellular protein transmembrane transport"/>
    <property type="evidence" value="ECO:0007669"/>
    <property type="project" value="UniProtKB-UniRule"/>
</dbReference>
<evidence type="ECO:0000256" key="13">
    <source>
        <dbReference type="ARBA" id="ARBA00023010"/>
    </source>
</evidence>
<dbReference type="Gene3D" id="1.25.40.10">
    <property type="entry name" value="Tetratricopeptide repeat domain"/>
    <property type="match status" value="1"/>
</dbReference>
<dbReference type="InterPro" id="IPR036266">
    <property type="entry name" value="SecA_Wing/Scaffold_sf"/>
</dbReference>
<comment type="catalytic activity">
    <reaction evidence="15">
        <text>ATP + H2O + cellular proteinSide 1 = ADP + phosphate + cellular proteinSide 2.</text>
        <dbReference type="EC" id="7.4.2.8"/>
    </reaction>
</comment>
<keyword evidence="11 15" id="KW-0653">Protein transport</keyword>
<evidence type="ECO:0000256" key="11">
    <source>
        <dbReference type="ARBA" id="ARBA00022927"/>
    </source>
</evidence>
<feature type="domain" description="SecA family profile" evidence="17">
    <location>
        <begin position="589"/>
        <end position="1151"/>
    </location>
</feature>
<reference evidence="18" key="1">
    <citation type="submission" date="2021-01" db="EMBL/GenBank/DDBJ databases">
        <title>Whole genome shotgun sequence of Acrocarpospora phusangensis NBRC 108782.</title>
        <authorList>
            <person name="Komaki H."/>
            <person name="Tamura T."/>
        </authorList>
    </citation>
    <scope>NUCLEOTIDE SEQUENCE</scope>
    <source>
        <strain evidence="18">NBRC 108782</strain>
    </source>
</reference>
<evidence type="ECO:0000313" key="19">
    <source>
        <dbReference type="Proteomes" id="UP000640052"/>
    </source>
</evidence>
<keyword evidence="8 15" id="KW-0547">Nucleotide-binding</keyword>
<evidence type="ECO:0000256" key="7">
    <source>
        <dbReference type="ARBA" id="ARBA00022723"/>
    </source>
</evidence>
<evidence type="ECO:0000256" key="10">
    <source>
        <dbReference type="ARBA" id="ARBA00022840"/>
    </source>
</evidence>
<keyword evidence="7" id="KW-0479">Metal-binding</keyword>
<dbReference type="GO" id="GO:0031522">
    <property type="term" value="C:cell envelope Sec protein transport complex"/>
    <property type="evidence" value="ECO:0007669"/>
    <property type="project" value="TreeGrafter"/>
</dbReference>
<dbReference type="Pfam" id="PF02810">
    <property type="entry name" value="SEC-C"/>
    <property type="match status" value="1"/>
</dbReference>
<dbReference type="InterPro" id="IPR006597">
    <property type="entry name" value="Sel1-like"/>
</dbReference>
<organism evidence="18 19">
    <name type="scientific">Acrocarpospora phusangensis</name>
    <dbReference type="NCBI Taxonomy" id="1070424"/>
    <lineage>
        <taxon>Bacteria</taxon>
        <taxon>Bacillati</taxon>
        <taxon>Actinomycetota</taxon>
        <taxon>Actinomycetes</taxon>
        <taxon>Streptosporangiales</taxon>
        <taxon>Streptosporangiaceae</taxon>
        <taxon>Acrocarpospora</taxon>
    </lineage>
</organism>
<dbReference type="HAMAP" id="MF_01382">
    <property type="entry name" value="SecA"/>
    <property type="match status" value="1"/>
</dbReference>
<comment type="function">
    <text evidence="15">Part of the Sec protein translocase complex. Interacts with the SecYEG preprotein conducting channel. Has a central role in coupling the hydrolysis of ATP to the transfer of proteins into and across the cell membrane, serving as an ATP-driven molecular motor driving the stepwise translocation of polypeptide chains across the membrane.</text>
</comment>
<dbReference type="GO" id="GO:0043952">
    <property type="term" value="P:protein transport by the Sec complex"/>
    <property type="evidence" value="ECO:0007669"/>
    <property type="project" value="TreeGrafter"/>
</dbReference>
<feature type="compositionally biased region" description="Basic residues" evidence="16">
    <location>
        <begin position="1419"/>
        <end position="1430"/>
    </location>
</feature>
<comment type="similarity">
    <text evidence="3 15">Belongs to the SecA family.</text>
</comment>
<dbReference type="GO" id="GO:0006605">
    <property type="term" value="P:protein targeting"/>
    <property type="evidence" value="ECO:0007669"/>
    <property type="project" value="UniProtKB-UniRule"/>
</dbReference>
<evidence type="ECO:0000256" key="12">
    <source>
        <dbReference type="ARBA" id="ARBA00022967"/>
    </source>
</evidence>
<evidence type="ECO:0000256" key="9">
    <source>
        <dbReference type="ARBA" id="ARBA00022833"/>
    </source>
</evidence>
<evidence type="ECO:0000256" key="2">
    <source>
        <dbReference type="ARBA" id="ARBA00004170"/>
    </source>
</evidence>
<evidence type="ECO:0000256" key="5">
    <source>
        <dbReference type="ARBA" id="ARBA00022475"/>
    </source>
</evidence>
<evidence type="ECO:0000256" key="16">
    <source>
        <dbReference type="SAM" id="MobiDB-lite"/>
    </source>
</evidence>
<comment type="caution">
    <text evidence="18">The sequence shown here is derived from an EMBL/GenBank/DDBJ whole genome shotgun (WGS) entry which is preliminary data.</text>
</comment>
<dbReference type="EMBL" id="BOOA01000050">
    <property type="protein sequence ID" value="GIH27141.1"/>
    <property type="molecule type" value="Genomic_DNA"/>
</dbReference>
<dbReference type="InterPro" id="IPR004027">
    <property type="entry name" value="SEC_C_motif"/>
</dbReference>
<dbReference type="PRINTS" id="PR00906">
    <property type="entry name" value="SECA"/>
</dbReference>
<feature type="region of interest" description="Disordered" evidence="16">
    <location>
        <begin position="1372"/>
        <end position="1430"/>
    </location>
</feature>
<feature type="binding site" evidence="15">
    <location>
        <position position="668"/>
    </location>
    <ligand>
        <name>ATP</name>
        <dbReference type="ChEBI" id="CHEBI:30616"/>
    </ligand>
</feature>
<dbReference type="GO" id="GO:0046872">
    <property type="term" value="F:metal ion binding"/>
    <property type="evidence" value="ECO:0007669"/>
    <property type="project" value="UniProtKB-KW"/>
</dbReference>
<dbReference type="SMART" id="SM00671">
    <property type="entry name" value="SEL1"/>
    <property type="match status" value="4"/>
</dbReference>
<keyword evidence="6 15" id="KW-0963">Cytoplasm</keyword>
<dbReference type="Pfam" id="PF07517">
    <property type="entry name" value="SecA_DEAD"/>
    <property type="match status" value="1"/>
</dbReference>
<dbReference type="Gene3D" id="3.40.50.300">
    <property type="entry name" value="P-loop containing nucleotide triphosphate hydrolases"/>
    <property type="match status" value="2"/>
</dbReference>
<proteinExistence type="inferred from homology"/>
<keyword evidence="5 15" id="KW-1003">Cell membrane</keyword>
<dbReference type="SMART" id="SM00957">
    <property type="entry name" value="SecA_DEAD"/>
    <property type="match status" value="1"/>
</dbReference>
<protein>
    <recommendedName>
        <fullName evidence="15">Protein translocase subunit SecA</fullName>
        <ecNumber evidence="15">7.4.2.8</ecNumber>
    </recommendedName>
</protein>
<evidence type="ECO:0000256" key="15">
    <source>
        <dbReference type="HAMAP-Rule" id="MF_01382"/>
    </source>
</evidence>
<evidence type="ECO:0000256" key="14">
    <source>
        <dbReference type="ARBA" id="ARBA00023136"/>
    </source>
</evidence>
<evidence type="ECO:0000256" key="3">
    <source>
        <dbReference type="ARBA" id="ARBA00007650"/>
    </source>
</evidence>
<comment type="subcellular location">
    <subcellularLocation>
        <location evidence="15">Cell membrane</location>
        <topology evidence="15">Peripheral membrane protein</topology>
        <orientation evidence="15">Cytoplasmic side</orientation>
    </subcellularLocation>
    <subcellularLocation>
        <location evidence="15">Cytoplasm</location>
    </subcellularLocation>
    <subcellularLocation>
        <location evidence="2">Membrane</location>
        <topology evidence="2">Peripheral membrane protein</topology>
    </subcellularLocation>
    <text evidence="15">Distribution is 50-50.</text>
</comment>
<keyword evidence="9" id="KW-0862">Zinc</keyword>
<dbReference type="Pfam" id="PF01043">
    <property type="entry name" value="SecA_PP_bind"/>
    <property type="match status" value="1"/>
</dbReference>
<dbReference type="PROSITE" id="PS51196">
    <property type="entry name" value="SECA_MOTOR_DEAD"/>
    <property type="match status" value="1"/>
</dbReference>
<dbReference type="SUPFAM" id="SSF52540">
    <property type="entry name" value="P-loop containing nucleoside triphosphate hydrolases"/>
    <property type="match status" value="2"/>
</dbReference>
<dbReference type="InterPro" id="IPR011115">
    <property type="entry name" value="SecA_DEAD"/>
</dbReference>
<keyword evidence="19" id="KW-1185">Reference proteome</keyword>
<dbReference type="SUPFAM" id="SSF81886">
    <property type="entry name" value="Helical scaffold and wing domains of SecA"/>
    <property type="match status" value="1"/>
</dbReference>
<dbReference type="GO" id="GO:0005524">
    <property type="term" value="F:ATP binding"/>
    <property type="evidence" value="ECO:0007669"/>
    <property type="project" value="UniProtKB-UniRule"/>
</dbReference>
<dbReference type="InterPro" id="IPR036670">
    <property type="entry name" value="SecA_X-link_sf"/>
</dbReference>
<dbReference type="Gene3D" id="3.10.450.50">
    <property type="match status" value="1"/>
</dbReference>
<dbReference type="PANTHER" id="PTHR30612:SF0">
    <property type="entry name" value="CHLOROPLAST PROTEIN-TRANSPORTING ATPASE"/>
    <property type="match status" value="1"/>
</dbReference>
<keyword evidence="14 15" id="KW-0472">Membrane</keyword>
<evidence type="ECO:0000256" key="6">
    <source>
        <dbReference type="ARBA" id="ARBA00022490"/>
    </source>
</evidence>
<dbReference type="SMART" id="SM00958">
    <property type="entry name" value="SecA_PP_bind"/>
    <property type="match status" value="1"/>
</dbReference>
<dbReference type="InterPro" id="IPR044722">
    <property type="entry name" value="SecA_SF2_C"/>
</dbReference>